<dbReference type="EMBL" id="NBNE01006873">
    <property type="protein sequence ID" value="OWZ01410.1"/>
    <property type="molecule type" value="Genomic_DNA"/>
</dbReference>
<sequence length="222" mass="24538">MHMAFLDRVEKMEWVRARHVNMQNFSLTVALPVPQLITGPADVIGALSSLSTYCALFAAAEVVGLVQRLHALTLEEIGSGTWANSDLLHFVYWIDSVLEQFRSVATNDLAGGSSRHTIVATVTQQSLALDTPDGSCPPAARFNRTKGGRRLKADRPLQLPKKGERELCLRSLSRRGCQGIVEAPSQYIYPDYDHFTPAQLSDEALTFNQQRLGGISPEFKQL</sequence>
<name>A0A225VAD8_9STRA</name>
<evidence type="ECO:0000313" key="2">
    <source>
        <dbReference type="Proteomes" id="UP000198211"/>
    </source>
</evidence>
<gene>
    <name evidence="1" type="ORF">PHMEG_00027207</name>
</gene>
<protein>
    <submittedName>
        <fullName evidence="1">Uncharacterized protein</fullName>
    </submittedName>
</protein>
<reference evidence="2" key="1">
    <citation type="submission" date="2017-03" db="EMBL/GenBank/DDBJ databases">
        <title>Phytopthora megakarya and P. palmivora, two closely related causual agents of cacao black pod achieved similar genome size and gene model numbers by different mechanisms.</title>
        <authorList>
            <person name="Ali S."/>
            <person name="Shao J."/>
            <person name="Larry D.J."/>
            <person name="Kronmiller B."/>
            <person name="Shen D."/>
            <person name="Strem M.D."/>
            <person name="Melnick R.L."/>
            <person name="Guiltinan M.J."/>
            <person name="Tyler B.M."/>
            <person name="Meinhardt L.W."/>
            <person name="Bailey B.A."/>
        </authorList>
    </citation>
    <scope>NUCLEOTIDE SEQUENCE [LARGE SCALE GENOMIC DNA]</scope>
    <source>
        <strain evidence="2">zdho120</strain>
    </source>
</reference>
<proteinExistence type="predicted"/>
<keyword evidence="2" id="KW-1185">Reference proteome</keyword>
<comment type="caution">
    <text evidence="1">The sequence shown here is derived from an EMBL/GenBank/DDBJ whole genome shotgun (WGS) entry which is preliminary data.</text>
</comment>
<dbReference type="AlphaFoldDB" id="A0A225VAD8"/>
<accession>A0A225VAD8</accession>
<dbReference type="OrthoDB" id="128230at2759"/>
<dbReference type="Proteomes" id="UP000198211">
    <property type="component" value="Unassembled WGS sequence"/>
</dbReference>
<organism evidence="1 2">
    <name type="scientific">Phytophthora megakarya</name>
    <dbReference type="NCBI Taxonomy" id="4795"/>
    <lineage>
        <taxon>Eukaryota</taxon>
        <taxon>Sar</taxon>
        <taxon>Stramenopiles</taxon>
        <taxon>Oomycota</taxon>
        <taxon>Peronosporomycetes</taxon>
        <taxon>Peronosporales</taxon>
        <taxon>Peronosporaceae</taxon>
        <taxon>Phytophthora</taxon>
    </lineage>
</organism>
<evidence type="ECO:0000313" key="1">
    <source>
        <dbReference type="EMBL" id="OWZ01410.1"/>
    </source>
</evidence>